<organism evidence="1">
    <name type="scientific">Salmonella enterica</name>
    <name type="common">Salmonella choleraesuis</name>
    <dbReference type="NCBI Taxonomy" id="28901"/>
    <lineage>
        <taxon>Bacteria</taxon>
        <taxon>Pseudomonadati</taxon>
        <taxon>Pseudomonadota</taxon>
        <taxon>Gammaproteobacteria</taxon>
        <taxon>Enterobacterales</taxon>
        <taxon>Enterobacteriaceae</taxon>
        <taxon>Salmonella</taxon>
    </lineage>
</organism>
<protein>
    <submittedName>
        <fullName evidence="1">Uncharacterized protein</fullName>
    </submittedName>
</protein>
<accession>A0A749L081</accession>
<reference evidence="1" key="1">
    <citation type="journal article" date="2018" name="Genome Biol.">
        <title>SKESA: strategic k-mer extension for scrupulous assemblies.</title>
        <authorList>
            <person name="Souvorov A."/>
            <person name="Agarwala R."/>
            <person name="Lipman D.J."/>
        </authorList>
    </citation>
    <scope>NUCLEOTIDE SEQUENCE</scope>
    <source>
        <strain evidence="1">MA.CK_00/00004035</strain>
    </source>
</reference>
<comment type="caution">
    <text evidence="1">The sequence shown here is derived from an EMBL/GenBank/DDBJ whole genome shotgun (WGS) entry which is preliminary data.</text>
</comment>
<gene>
    <name evidence="1" type="ORF">G8N42_001592</name>
</gene>
<dbReference type="AlphaFoldDB" id="A0A749L081"/>
<proteinExistence type="predicted"/>
<reference evidence="1" key="2">
    <citation type="submission" date="2020-02" db="EMBL/GenBank/DDBJ databases">
        <authorList>
            <consortium name="NCBI Pathogen Detection Project"/>
        </authorList>
    </citation>
    <scope>NUCLEOTIDE SEQUENCE</scope>
    <source>
        <strain evidence="1">MA.CK_00/00004035</strain>
    </source>
</reference>
<evidence type="ECO:0000313" key="1">
    <source>
        <dbReference type="EMBL" id="HAF5756203.1"/>
    </source>
</evidence>
<name>A0A749L081_SALER</name>
<sequence length="101" mass="11954">MAERQRQITAEGWTLAHDDWQNQYGDLAIAASCYARHAYGRGWVYPEKPERYQDEEAPNDWPWDDTWWKPDSPRRDLIKATALLLAELERLDRLSQDIQHG</sequence>
<dbReference type="EMBL" id="DAAVUQ010000003">
    <property type="protein sequence ID" value="HAF5756203.1"/>
    <property type="molecule type" value="Genomic_DNA"/>
</dbReference>